<evidence type="ECO:0000313" key="3">
    <source>
        <dbReference type="Proteomes" id="UP000464178"/>
    </source>
</evidence>
<dbReference type="AlphaFoldDB" id="A0A6P2CQZ8"/>
<dbReference type="SUPFAM" id="SSF56436">
    <property type="entry name" value="C-type lectin-like"/>
    <property type="match status" value="1"/>
</dbReference>
<dbReference type="InterPro" id="IPR005532">
    <property type="entry name" value="SUMF_dom"/>
</dbReference>
<sequence>MSEPAEEKREGTRRVPRRADLSRVLDNVLGAVPASSAPKTLTNSVGMAFVLIPAGKFFMGSPPGEAGHRTNEGPVHEVVIGKSFYLGVHPVTQAVYRAVTGQNPSRFTAAEGGGPEHPVESVSWTDAVAFCTRLNARPEEQAAGRSYRLPTEAEWEFAARSGTAAPFAFGDTFAAPHGNFDTVYPYGGEGEPSAAPGRTTPVTRYPATAWGLHDAHGNVWEWCADWYGEAYYATLPLRDPPGPPEGRFRVLRGGSWRNHATACRAAYRNALAPHQRDSATGFRVCCVLNT</sequence>
<organism evidence="2 3">
    <name type="scientific">Gemmata massiliana</name>
    <dbReference type="NCBI Taxonomy" id="1210884"/>
    <lineage>
        <taxon>Bacteria</taxon>
        <taxon>Pseudomonadati</taxon>
        <taxon>Planctomycetota</taxon>
        <taxon>Planctomycetia</taxon>
        <taxon>Gemmatales</taxon>
        <taxon>Gemmataceae</taxon>
        <taxon>Gemmata</taxon>
    </lineage>
</organism>
<dbReference type="Gene3D" id="3.90.1580.10">
    <property type="entry name" value="paralog of FGE (formylglycine-generating enzyme)"/>
    <property type="match status" value="1"/>
</dbReference>
<dbReference type="GO" id="GO:0120147">
    <property type="term" value="F:formylglycine-generating oxidase activity"/>
    <property type="evidence" value="ECO:0007669"/>
    <property type="project" value="TreeGrafter"/>
</dbReference>
<dbReference type="RefSeq" id="WP_162666398.1">
    <property type="nucleotide sequence ID" value="NZ_LR593886.1"/>
</dbReference>
<dbReference type="InterPro" id="IPR051043">
    <property type="entry name" value="Sulfatase_Mod_Factor_Kinase"/>
</dbReference>
<dbReference type="InterPro" id="IPR042095">
    <property type="entry name" value="SUMF_sf"/>
</dbReference>
<dbReference type="Proteomes" id="UP000464178">
    <property type="component" value="Chromosome"/>
</dbReference>
<dbReference type="EMBL" id="LR593886">
    <property type="protein sequence ID" value="VTR91401.1"/>
    <property type="molecule type" value="Genomic_DNA"/>
</dbReference>
<keyword evidence="3" id="KW-1185">Reference proteome</keyword>
<dbReference type="KEGG" id="gms:SOIL9_63130"/>
<dbReference type="PANTHER" id="PTHR23150:SF19">
    <property type="entry name" value="FORMYLGLYCINE-GENERATING ENZYME"/>
    <property type="match status" value="1"/>
</dbReference>
<dbReference type="InterPro" id="IPR016187">
    <property type="entry name" value="CTDL_fold"/>
</dbReference>
<dbReference type="Pfam" id="PF03781">
    <property type="entry name" value="FGE-sulfatase"/>
    <property type="match status" value="1"/>
</dbReference>
<protein>
    <recommendedName>
        <fullName evidence="1">Sulfatase-modifying factor enzyme-like domain-containing protein</fullName>
    </recommendedName>
</protein>
<feature type="domain" description="Sulfatase-modifying factor enzyme-like" evidence="1">
    <location>
        <begin position="49"/>
        <end position="284"/>
    </location>
</feature>
<evidence type="ECO:0000259" key="1">
    <source>
        <dbReference type="Pfam" id="PF03781"/>
    </source>
</evidence>
<proteinExistence type="predicted"/>
<accession>A0A6P2CQZ8</accession>
<gene>
    <name evidence="2" type="ORF">SOIL9_63130</name>
</gene>
<evidence type="ECO:0000313" key="2">
    <source>
        <dbReference type="EMBL" id="VTR91401.1"/>
    </source>
</evidence>
<name>A0A6P2CQZ8_9BACT</name>
<reference evidence="2 3" key="1">
    <citation type="submission" date="2019-05" db="EMBL/GenBank/DDBJ databases">
        <authorList>
            <consortium name="Science for Life Laboratories"/>
        </authorList>
    </citation>
    <scope>NUCLEOTIDE SEQUENCE [LARGE SCALE GENOMIC DNA]</scope>
    <source>
        <strain evidence="2">Soil9</strain>
    </source>
</reference>
<dbReference type="PANTHER" id="PTHR23150">
    <property type="entry name" value="SULFATASE MODIFYING FACTOR 1, 2"/>
    <property type="match status" value="1"/>
</dbReference>